<evidence type="ECO:0000256" key="1">
    <source>
        <dbReference type="SAM" id="MobiDB-lite"/>
    </source>
</evidence>
<evidence type="ECO:0000313" key="3">
    <source>
        <dbReference type="Proteomes" id="UP000238261"/>
    </source>
</evidence>
<dbReference type="EMBL" id="MDEG01000009">
    <property type="protein sequence ID" value="PPU97287.1"/>
    <property type="molecule type" value="Genomic_DNA"/>
</dbReference>
<name>A0A2S7EVY0_9XANT</name>
<evidence type="ECO:0000313" key="2">
    <source>
        <dbReference type="EMBL" id="PPU97287.1"/>
    </source>
</evidence>
<dbReference type="AlphaFoldDB" id="A0A2S7EVY0"/>
<feature type="region of interest" description="Disordered" evidence="1">
    <location>
        <begin position="1"/>
        <end position="79"/>
    </location>
</feature>
<feature type="compositionally biased region" description="Low complexity" evidence="1">
    <location>
        <begin position="56"/>
        <end position="66"/>
    </location>
</feature>
<reference evidence="3" key="1">
    <citation type="submission" date="2016-08" db="EMBL/GenBank/DDBJ databases">
        <authorList>
            <person name="Merda D."/>
            <person name="Briand M."/>
            <person name="Taghouti G."/>
            <person name="Carrere S."/>
            <person name="Gouzy J."/>
            <person name="Portier P."/>
            <person name="Jacques M.-A."/>
            <person name="Fischer-Le Saux M."/>
        </authorList>
    </citation>
    <scope>NUCLEOTIDE SEQUENCE [LARGE SCALE GENOMIC DNA]</scope>
    <source>
        <strain evidence="3">CFBP1156</strain>
    </source>
</reference>
<proteinExistence type="predicted"/>
<protein>
    <submittedName>
        <fullName evidence="2">Uncharacterized protein</fullName>
    </submittedName>
</protein>
<keyword evidence="3" id="KW-1185">Reference proteome</keyword>
<sequence>MRPPRCALRVRGCTGDSRKGHPAPAANGAHPCAPPFGFFPGPSAAAEGNPVKAKAEATAQQSTAEQSKTKAGGNRDLFSVSDDACRSPGGCRLDTHWRHRRTW</sequence>
<organism evidence="2 3">
    <name type="scientific">Xanthomonas hyacinthi</name>
    <dbReference type="NCBI Taxonomy" id="56455"/>
    <lineage>
        <taxon>Bacteria</taxon>
        <taxon>Pseudomonadati</taxon>
        <taxon>Pseudomonadota</taxon>
        <taxon>Gammaproteobacteria</taxon>
        <taxon>Lysobacterales</taxon>
        <taxon>Lysobacteraceae</taxon>
        <taxon>Xanthomonas</taxon>
    </lineage>
</organism>
<feature type="compositionally biased region" description="Low complexity" evidence="1">
    <location>
        <begin position="22"/>
        <end position="46"/>
    </location>
</feature>
<accession>A0A2S7EVY0</accession>
<gene>
    <name evidence="2" type="ORF">XhyaCFBP1156_11460</name>
</gene>
<dbReference type="Proteomes" id="UP000238261">
    <property type="component" value="Unassembled WGS sequence"/>
</dbReference>
<comment type="caution">
    <text evidence="2">The sequence shown here is derived from an EMBL/GenBank/DDBJ whole genome shotgun (WGS) entry which is preliminary data.</text>
</comment>